<feature type="transmembrane region" description="Helical" evidence="1">
    <location>
        <begin position="96"/>
        <end position="113"/>
    </location>
</feature>
<dbReference type="EMBL" id="LJIJ01000718">
    <property type="protein sequence ID" value="ODM95038.1"/>
    <property type="molecule type" value="Genomic_DNA"/>
</dbReference>
<keyword evidence="1" id="KW-1133">Transmembrane helix</keyword>
<dbReference type="STRING" id="48709.A0A1D2MQ66"/>
<evidence type="ECO:0000313" key="2">
    <source>
        <dbReference type="EMBL" id="ODM95038.1"/>
    </source>
</evidence>
<organism evidence="2 3">
    <name type="scientific">Orchesella cincta</name>
    <name type="common">Springtail</name>
    <name type="synonym">Podura cincta</name>
    <dbReference type="NCBI Taxonomy" id="48709"/>
    <lineage>
        <taxon>Eukaryota</taxon>
        <taxon>Metazoa</taxon>
        <taxon>Ecdysozoa</taxon>
        <taxon>Arthropoda</taxon>
        <taxon>Hexapoda</taxon>
        <taxon>Collembola</taxon>
        <taxon>Entomobryomorpha</taxon>
        <taxon>Entomobryoidea</taxon>
        <taxon>Orchesellidae</taxon>
        <taxon>Orchesellinae</taxon>
        <taxon>Orchesella</taxon>
    </lineage>
</organism>
<accession>A0A1D2MQ66</accession>
<reference evidence="2 3" key="1">
    <citation type="journal article" date="2016" name="Genome Biol. Evol.">
        <title>Gene Family Evolution Reflects Adaptation to Soil Environmental Stressors in the Genome of the Collembolan Orchesella cincta.</title>
        <authorList>
            <person name="Faddeeva-Vakhrusheva A."/>
            <person name="Derks M.F."/>
            <person name="Anvar S.Y."/>
            <person name="Agamennone V."/>
            <person name="Suring W."/>
            <person name="Smit S."/>
            <person name="van Straalen N.M."/>
            <person name="Roelofs D."/>
        </authorList>
    </citation>
    <scope>NUCLEOTIDE SEQUENCE [LARGE SCALE GENOMIC DNA]</scope>
    <source>
        <tissue evidence="2">Mixed pool</tissue>
    </source>
</reference>
<dbReference type="Proteomes" id="UP000094527">
    <property type="component" value="Unassembled WGS sequence"/>
</dbReference>
<dbReference type="AlphaFoldDB" id="A0A1D2MQ66"/>
<proteinExistence type="predicted"/>
<keyword evidence="1" id="KW-0812">Transmembrane</keyword>
<keyword evidence="1" id="KW-0472">Membrane</keyword>
<evidence type="ECO:0000313" key="3">
    <source>
        <dbReference type="Proteomes" id="UP000094527"/>
    </source>
</evidence>
<name>A0A1D2MQ66_ORCCI</name>
<feature type="transmembrane region" description="Helical" evidence="1">
    <location>
        <begin position="133"/>
        <end position="155"/>
    </location>
</feature>
<gene>
    <name evidence="2" type="ORF">Ocin01_11638</name>
</gene>
<sequence>MLRWMGIISTAVFKKYVKTVETRRQKRCPPLPQRLQYKRRVGWWRKTDQRSLFGAAFTTLYYFVREIPCSIVDARDRFAMSLCDPRRRSIPLYRRTLILLVFLGILYSLYFMLLKEDPKSIKIKEDIAWYSYWVFLGILSSVGLGTGLHTFLLYLGPFIAKVTLAAQECGSVQFPRPPYPDQ</sequence>
<comment type="caution">
    <text evidence="2">The sequence shown here is derived from an EMBL/GenBank/DDBJ whole genome shotgun (WGS) entry which is preliminary data.</text>
</comment>
<protein>
    <submittedName>
        <fullName evidence="2">Vacuole membrane protein 1</fullName>
    </submittedName>
</protein>
<keyword evidence="3" id="KW-1185">Reference proteome</keyword>
<evidence type="ECO:0000256" key="1">
    <source>
        <dbReference type="SAM" id="Phobius"/>
    </source>
</evidence>